<dbReference type="EMBL" id="UINC01001007">
    <property type="protein sequence ID" value="SUZ67283.1"/>
    <property type="molecule type" value="Genomic_DNA"/>
</dbReference>
<evidence type="ECO:0008006" key="5">
    <source>
        <dbReference type="Google" id="ProtNLM"/>
    </source>
</evidence>
<dbReference type="Gene3D" id="1.20.1330.10">
    <property type="entry name" value="f41 fragment of flagellin, N-terminal domain"/>
    <property type="match status" value="2"/>
</dbReference>
<evidence type="ECO:0000256" key="1">
    <source>
        <dbReference type="ARBA" id="ARBA00023143"/>
    </source>
</evidence>
<dbReference type="Pfam" id="PF00700">
    <property type="entry name" value="Flagellin_C"/>
    <property type="match status" value="1"/>
</dbReference>
<protein>
    <recommendedName>
        <fullName evidence="5">Flagellin N-terminal domain-containing protein</fullName>
    </recommendedName>
</protein>
<accession>A0A381PPA2</accession>
<proteinExistence type="predicted"/>
<dbReference type="InterPro" id="IPR001029">
    <property type="entry name" value="Flagellin_N"/>
</dbReference>
<dbReference type="InterPro" id="IPR046358">
    <property type="entry name" value="Flagellin_C"/>
</dbReference>
<evidence type="ECO:0000259" key="3">
    <source>
        <dbReference type="Pfam" id="PF00700"/>
    </source>
</evidence>
<dbReference type="GO" id="GO:0005198">
    <property type="term" value="F:structural molecule activity"/>
    <property type="evidence" value="ECO:0007669"/>
    <property type="project" value="InterPro"/>
</dbReference>
<evidence type="ECO:0000313" key="4">
    <source>
        <dbReference type="EMBL" id="SUZ67283.1"/>
    </source>
</evidence>
<organism evidence="4">
    <name type="scientific">marine metagenome</name>
    <dbReference type="NCBI Taxonomy" id="408172"/>
    <lineage>
        <taxon>unclassified sequences</taxon>
        <taxon>metagenomes</taxon>
        <taxon>ecological metagenomes</taxon>
    </lineage>
</organism>
<feature type="domain" description="Flagellin C-terminal" evidence="3">
    <location>
        <begin position="351"/>
        <end position="422"/>
    </location>
</feature>
<reference evidence="4" key="1">
    <citation type="submission" date="2018-05" db="EMBL/GenBank/DDBJ databases">
        <authorList>
            <person name="Lanie J.A."/>
            <person name="Ng W.-L."/>
            <person name="Kazmierczak K.M."/>
            <person name="Andrzejewski T.M."/>
            <person name="Davidsen T.M."/>
            <person name="Wayne K.J."/>
            <person name="Tettelin H."/>
            <person name="Glass J.I."/>
            <person name="Rusch D."/>
            <person name="Podicherti R."/>
            <person name="Tsui H.-C.T."/>
            <person name="Winkler M.E."/>
        </authorList>
    </citation>
    <scope>NUCLEOTIDE SEQUENCE</scope>
</reference>
<name>A0A381PPA2_9ZZZZ</name>
<keyword evidence="1" id="KW-0975">Bacterial flagellum</keyword>
<evidence type="ECO:0000259" key="2">
    <source>
        <dbReference type="Pfam" id="PF00669"/>
    </source>
</evidence>
<sequence length="433" mass="48125">MRVTEVTKRDHVVDNMQKSSGKLQDIQIQMASGRRLNKTSDDPIGAARSQDIVTTISSQKQLLQNIDDNIAWLQRSELEIGHINEVLGQIRTLAISQAGSDSNEESRQMVAREFSIARKILFDSGNAREGKLYLFSGIKSLSPALKKNGIFQPAKVEVGGVVQKDIRELLDVKQFRSQFEGFSSNNYRIRVTKGGVWGQARVKISDDGGRTWSKEQTLRPLTHVFNPDGKLNDQVLLKFSDEEGRLGNVLPKQFDFNSEKSAEFDLDALGIIFPEGIEFVYQPNPEVTYNGSIHKKEALISNGLSIPVNVTAQELLFGEGEEGVDTFSLLVAMERALLENDGIAIAERLGELDLAQNQVLKQQADVGNIVRELNSTKSQLGDQQFEKERQLSDIQDLDIAEATVDLKVAEANNKLSLNTGARLIQPSLSDFLR</sequence>
<dbReference type="InterPro" id="IPR001492">
    <property type="entry name" value="Flagellin"/>
</dbReference>
<dbReference type="AlphaFoldDB" id="A0A381PPA2"/>
<dbReference type="SUPFAM" id="SSF64518">
    <property type="entry name" value="Phase 1 flagellin"/>
    <property type="match status" value="1"/>
</dbReference>
<dbReference type="PANTHER" id="PTHR42792:SF1">
    <property type="entry name" value="FLAGELLAR HOOK-ASSOCIATED PROTEIN 3"/>
    <property type="match status" value="1"/>
</dbReference>
<gene>
    <name evidence="4" type="ORF">METZ01_LOCUS20137</name>
</gene>
<dbReference type="GO" id="GO:0009288">
    <property type="term" value="C:bacterial-type flagellum"/>
    <property type="evidence" value="ECO:0007669"/>
    <property type="project" value="InterPro"/>
</dbReference>
<feature type="domain" description="Flagellin N-terminal" evidence="2">
    <location>
        <begin position="14"/>
        <end position="116"/>
    </location>
</feature>
<dbReference type="Pfam" id="PF00669">
    <property type="entry name" value="Flagellin_N"/>
    <property type="match status" value="1"/>
</dbReference>
<dbReference type="PANTHER" id="PTHR42792">
    <property type="entry name" value="FLAGELLIN"/>
    <property type="match status" value="1"/>
</dbReference>